<reference evidence="2" key="2">
    <citation type="submission" date="2015-01" db="EMBL/GenBank/DDBJ databases">
        <title>Evolutionary Origins and Diversification of the Mycorrhizal Mutualists.</title>
        <authorList>
            <consortium name="DOE Joint Genome Institute"/>
            <consortium name="Mycorrhizal Genomics Consortium"/>
            <person name="Kohler A."/>
            <person name="Kuo A."/>
            <person name="Nagy L.G."/>
            <person name="Floudas D."/>
            <person name="Copeland A."/>
            <person name="Barry K.W."/>
            <person name="Cichocki N."/>
            <person name="Veneault-Fourrey C."/>
            <person name="LaButti K."/>
            <person name="Lindquist E.A."/>
            <person name="Lipzen A."/>
            <person name="Lundell T."/>
            <person name="Morin E."/>
            <person name="Murat C."/>
            <person name="Riley R."/>
            <person name="Ohm R."/>
            <person name="Sun H."/>
            <person name="Tunlid A."/>
            <person name="Henrissat B."/>
            <person name="Grigoriev I.V."/>
            <person name="Hibbett D.S."/>
            <person name="Martin F."/>
        </authorList>
    </citation>
    <scope>NUCLEOTIDE SEQUENCE [LARGE SCALE GENOMIC DNA]</scope>
    <source>
        <strain evidence="2">F 1598</strain>
    </source>
</reference>
<sequence length="125" mass="14278">MPLRRAWLTLTPPMFISRYTTTMVRSEIAKLTFSTIANVLSSAVALGTAEGAHHVLLVSPQSDRRKHLITIPTRYIYKLLRDYLHITTLREAANLYQIFVRNSYTKTPAGYILDDVHDLFRKGGE</sequence>
<dbReference type="EMBL" id="KN832975">
    <property type="protein sequence ID" value="KIM89449.1"/>
    <property type="molecule type" value="Genomic_DNA"/>
</dbReference>
<protein>
    <submittedName>
        <fullName evidence="1">Uncharacterized protein</fullName>
    </submittedName>
</protein>
<accession>A0A0C3GCK8</accession>
<proteinExistence type="predicted"/>
<evidence type="ECO:0000313" key="2">
    <source>
        <dbReference type="Proteomes" id="UP000054166"/>
    </source>
</evidence>
<reference evidence="1 2" key="1">
    <citation type="submission" date="2014-04" db="EMBL/GenBank/DDBJ databases">
        <authorList>
            <consortium name="DOE Joint Genome Institute"/>
            <person name="Kuo A."/>
            <person name="Tarkka M."/>
            <person name="Buscot F."/>
            <person name="Kohler A."/>
            <person name="Nagy L.G."/>
            <person name="Floudas D."/>
            <person name="Copeland A."/>
            <person name="Barry K.W."/>
            <person name="Cichocki N."/>
            <person name="Veneault-Fourrey C."/>
            <person name="LaButti K."/>
            <person name="Lindquist E.A."/>
            <person name="Lipzen A."/>
            <person name="Lundell T."/>
            <person name="Morin E."/>
            <person name="Murat C."/>
            <person name="Sun H."/>
            <person name="Tunlid A."/>
            <person name="Henrissat B."/>
            <person name="Grigoriev I.V."/>
            <person name="Hibbett D.S."/>
            <person name="Martin F."/>
            <person name="Nordberg H.P."/>
            <person name="Cantor M.N."/>
            <person name="Hua S.X."/>
        </authorList>
    </citation>
    <scope>NUCLEOTIDE SEQUENCE [LARGE SCALE GENOMIC DNA]</scope>
    <source>
        <strain evidence="1 2">F 1598</strain>
    </source>
</reference>
<evidence type="ECO:0000313" key="1">
    <source>
        <dbReference type="EMBL" id="KIM89449.1"/>
    </source>
</evidence>
<keyword evidence="2" id="KW-1185">Reference proteome</keyword>
<dbReference type="InParanoid" id="A0A0C3GCK8"/>
<dbReference type="OrthoDB" id="2340858at2759"/>
<dbReference type="AlphaFoldDB" id="A0A0C3GCK8"/>
<gene>
    <name evidence="1" type="ORF">PILCRDRAFT_225823</name>
</gene>
<name>A0A0C3GCK8_PILCF</name>
<dbReference type="HOGENOM" id="CLU_1993466_0_0_1"/>
<dbReference type="Proteomes" id="UP000054166">
    <property type="component" value="Unassembled WGS sequence"/>
</dbReference>
<organism evidence="1 2">
    <name type="scientific">Piloderma croceum (strain F 1598)</name>
    <dbReference type="NCBI Taxonomy" id="765440"/>
    <lineage>
        <taxon>Eukaryota</taxon>
        <taxon>Fungi</taxon>
        <taxon>Dikarya</taxon>
        <taxon>Basidiomycota</taxon>
        <taxon>Agaricomycotina</taxon>
        <taxon>Agaricomycetes</taxon>
        <taxon>Agaricomycetidae</taxon>
        <taxon>Atheliales</taxon>
        <taxon>Atheliaceae</taxon>
        <taxon>Piloderma</taxon>
    </lineage>
</organism>